<keyword evidence="4" id="KW-1185">Reference proteome</keyword>
<comment type="caution">
    <text evidence="3">The sequence shown here is derived from an EMBL/GenBank/DDBJ whole genome shotgun (WGS) entry which is preliminary data.</text>
</comment>
<feature type="region of interest" description="Disordered" evidence="1">
    <location>
        <begin position="45"/>
        <end position="72"/>
    </location>
</feature>
<accession>A0A8T0PJD7</accession>
<gene>
    <name evidence="3" type="ORF">PVAP13_8KG128100</name>
</gene>
<dbReference type="AlphaFoldDB" id="A0A8T0PJD7"/>
<sequence>MRRRPIARNRKHLLLRFLGIATTAFAAASPCCLCRAACPGAAFDPRRPDSRMTVPTAEPAMTSRLTSPLPSAPAMTVPTAESALPAAFLCVPSPLHWTPFPGAAVSDSPGPSPHHASFILRPPCPPRALRLLPCRASTGCGTSSRGLCAYTETKSLFGFASLGSGFCGGGADVDGVGEVEKAATRAEAPKKVLILISNTGGVHRASAEAIKPAFF</sequence>
<reference evidence="3" key="1">
    <citation type="submission" date="2020-05" db="EMBL/GenBank/DDBJ databases">
        <title>WGS assembly of Panicum virgatum.</title>
        <authorList>
            <person name="Lovell J.T."/>
            <person name="Jenkins J."/>
            <person name="Shu S."/>
            <person name="Juenger T.E."/>
            <person name="Schmutz J."/>
        </authorList>
    </citation>
    <scope>NUCLEOTIDE SEQUENCE</scope>
    <source>
        <strain evidence="3">AP13</strain>
    </source>
</reference>
<evidence type="ECO:0000256" key="1">
    <source>
        <dbReference type="SAM" id="MobiDB-lite"/>
    </source>
</evidence>
<protein>
    <submittedName>
        <fullName evidence="3">Uncharacterized protein</fullName>
    </submittedName>
</protein>
<evidence type="ECO:0000256" key="2">
    <source>
        <dbReference type="SAM" id="SignalP"/>
    </source>
</evidence>
<feature type="signal peptide" evidence="2">
    <location>
        <begin position="1"/>
        <end position="28"/>
    </location>
</feature>
<proteinExistence type="predicted"/>
<evidence type="ECO:0000313" key="4">
    <source>
        <dbReference type="Proteomes" id="UP000823388"/>
    </source>
</evidence>
<dbReference type="Proteomes" id="UP000823388">
    <property type="component" value="Chromosome 8K"/>
</dbReference>
<feature type="chain" id="PRO_5035862031" evidence="2">
    <location>
        <begin position="29"/>
        <end position="215"/>
    </location>
</feature>
<organism evidence="3 4">
    <name type="scientific">Panicum virgatum</name>
    <name type="common">Blackwell switchgrass</name>
    <dbReference type="NCBI Taxonomy" id="38727"/>
    <lineage>
        <taxon>Eukaryota</taxon>
        <taxon>Viridiplantae</taxon>
        <taxon>Streptophyta</taxon>
        <taxon>Embryophyta</taxon>
        <taxon>Tracheophyta</taxon>
        <taxon>Spermatophyta</taxon>
        <taxon>Magnoliopsida</taxon>
        <taxon>Liliopsida</taxon>
        <taxon>Poales</taxon>
        <taxon>Poaceae</taxon>
        <taxon>PACMAD clade</taxon>
        <taxon>Panicoideae</taxon>
        <taxon>Panicodae</taxon>
        <taxon>Paniceae</taxon>
        <taxon>Panicinae</taxon>
        <taxon>Panicum</taxon>
        <taxon>Panicum sect. Hiantes</taxon>
    </lineage>
</organism>
<dbReference type="EMBL" id="CM029051">
    <property type="protein sequence ID" value="KAG2562063.1"/>
    <property type="molecule type" value="Genomic_DNA"/>
</dbReference>
<keyword evidence="2" id="KW-0732">Signal</keyword>
<name>A0A8T0PJD7_PANVG</name>
<evidence type="ECO:0000313" key="3">
    <source>
        <dbReference type="EMBL" id="KAG2562063.1"/>
    </source>
</evidence>